<sequence length="1173" mass="133819">MKGFGRKVAAALRKTWVWTLLCVLLLALIIWTAGPALAISDYRFWQSAGSRLLSISVLFLAWGLSMVFFNWRRDKRKKAEENDQQAQERIRREEQIVEQQLTLHERFRQAMRTLRTSSLYRGRSERWRRDLPWYLLLGPESSGKTSLLDYSGLEFPLNKSAEQRMTRSLTGTDYADWYFAEHAVIIDTAGRYLTQPDSELNALGWHTLLKLLRRRRGKHLNGVLVTLPSDLLLSGNEMELEALARQTRQRLLDVNQQLGVDVPVYLVLSKADQILGFDEFFDHLSQEERHQVMGASFNKEQDGTDTKVVRAEFDALLQRLNSQIIPRLHLERDNQRRGRILDFPHQLGSLGEHLGLFIELAFAGNRYQRVTQLRGFYLTSAPQLQGAHDPMQSEFSRNLGMPAPPLPAYHRQQGYFIQRLLNEVIFPESALAGLDEREVKRLHRRQRILYAAAFAGLTILGTSWALAFSANHDRFEQLRQLSEYFDGKPGSISAHSNAPQLLKQLDTRYAATLVFPPREDVRWHEKAGLYPGEQVNPDLDAAYQQALKQYLLPLVAKQLEAQIRNDMHDRELLLGSLRAYLMLNIEERRDPAYLQDWMADEWSLRYANNNAVQSSLGDHFERLLDSNFAAYPLNTRLVADARQQLRGESLASVIYRMLREQARRLPEYRMDQHMGPQALLLTARSNSIPGFYTKSGYEQMFLAQGADLVRNMLKDNWVLGNSEALSPRDLARLSKEMEALYFQDYADQWINAIAKLQLEPLGATGAGAEKLSGLAAANSPITRLLQEVRENTLFTPPEIPEIPDEVGNIGNSRRARQLQKVAELGVEAAADQITQTAGQAALQQRFSNLHQLLDADGNPGPQLANALQAMGALQMQLAQLANSSTPQQDAFDMAKSRMQGQRDAINQVRSSAGNLPSPVSNWVSLIAEDGWMLVLSDAHQYLNQRYRSELYSAYRTSLRQRYPFATNTDSDVDLADFRAFFKEQGIADAFFERYLSPFVSGSAGKYQLRRVDGRALPISREFLGQMTRVQTIRRSFFAEDPNEPSILFKLEPYSLDSSLGRASFRYGNQQMEYRHGPIVQSSFRWPSRAEEERISLVVEDLGGRRMGMEQRSGTWSLFRLLDQMEVDYHTDRDVLLLKASLGGLRANYLLHSQRAPNPFDVSVLRGFELPARL</sequence>
<dbReference type="EMBL" id="LAZR01000024">
    <property type="protein sequence ID" value="KKO04163.1"/>
    <property type="molecule type" value="Genomic_DNA"/>
</dbReference>
<dbReference type="Pfam" id="PF14331">
    <property type="entry name" value="IcmF-related_N"/>
    <property type="match status" value="1"/>
</dbReference>
<dbReference type="InterPro" id="IPR053156">
    <property type="entry name" value="T6SS_TssM-like"/>
</dbReference>
<dbReference type="Pfam" id="PF06761">
    <property type="entry name" value="IcmF-related"/>
    <property type="match status" value="1"/>
</dbReference>
<keyword evidence="1" id="KW-1133">Transmembrane helix</keyword>
<evidence type="ECO:0000313" key="6">
    <source>
        <dbReference type="EMBL" id="KKO04163.1"/>
    </source>
</evidence>
<organism evidence="6">
    <name type="scientific">marine sediment metagenome</name>
    <dbReference type="NCBI Taxonomy" id="412755"/>
    <lineage>
        <taxon>unclassified sequences</taxon>
        <taxon>metagenomes</taxon>
        <taxon>ecological metagenomes</taxon>
    </lineage>
</organism>
<dbReference type="InterPro" id="IPR048677">
    <property type="entry name" value="TssM1_hel"/>
</dbReference>
<evidence type="ECO:0000256" key="1">
    <source>
        <dbReference type="SAM" id="Phobius"/>
    </source>
</evidence>
<evidence type="ECO:0000259" key="2">
    <source>
        <dbReference type="Pfam" id="PF06744"/>
    </source>
</evidence>
<dbReference type="CDD" id="cd00882">
    <property type="entry name" value="Ras_like_GTPase"/>
    <property type="match status" value="1"/>
</dbReference>
<feature type="transmembrane region" description="Helical" evidence="1">
    <location>
        <begin position="448"/>
        <end position="470"/>
    </location>
</feature>
<dbReference type="AlphaFoldDB" id="A0A0F9VW06"/>
<feature type="transmembrane region" description="Helical" evidence="1">
    <location>
        <begin position="48"/>
        <end position="69"/>
    </location>
</feature>
<evidence type="ECO:0000259" key="5">
    <source>
        <dbReference type="Pfam" id="PF21070"/>
    </source>
</evidence>
<feature type="domain" description="Type VI secretion system component TssM1 helical" evidence="5">
    <location>
        <begin position="939"/>
        <end position="1039"/>
    </location>
</feature>
<dbReference type="InterPro" id="IPR025743">
    <property type="entry name" value="TssM1_N"/>
</dbReference>
<feature type="domain" description="IcmF-related" evidence="3">
    <location>
        <begin position="502"/>
        <end position="792"/>
    </location>
</feature>
<comment type="caution">
    <text evidence="6">The sequence shown here is derived from an EMBL/GenBank/DDBJ whole genome shotgun (WGS) entry which is preliminary data.</text>
</comment>
<feature type="domain" description="Type VI secretion system component TssM1 N-terminal" evidence="4">
    <location>
        <begin position="204"/>
        <end position="452"/>
    </location>
</feature>
<feature type="domain" description="Type VI secretion system IcmF C-terminal" evidence="2">
    <location>
        <begin position="1048"/>
        <end position="1153"/>
    </location>
</feature>
<name>A0A0F9VW06_9ZZZZ</name>
<keyword evidence="1" id="KW-0812">Transmembrane</keyword>
<dbReference type="InterPro" id="IPR017731">
    <property type="entry name" value="TssM1-like"/>
</dbReference>
<dbReference type="InterPro" id="IPR010623">
    <property type="entry name" value="IcmF_C"/>
</dbReference>
<dbReference type="PANTHER" id="PTHR36153:SF1">
    <property type="entry name" value="TYPE VI SECRETION SYSTEM COMPONENT TSSM1"/>
    <property type="match status" value="1"/>
</dbReference>
<dbReference type="InterPro" id="IPR027417">
    <property type="entry name" value="P-loop_NTPase"/>
</dbReference>
<proteinExistence type="predicted"/>
<reference evidence="6" key="1">
    <citation type="journal article" date="2015" name="Nature">
        <title>Complex archaea that bridge the gap between prokaryotes and eukaryotes.</title>
        <authorList>
            <person name="Spang A."/>
            <person name="Saw J.H."/>
            <person name="Jorgensen S.L."/>
            <person name="Zaremba-Niedzwiedzka K."/>
            <person name="Martijn J."/>
            <person name="Lind A.E."/>
            <person name="van Eijk R."/>
            <person name="Schleper C."/>
            <person name="Guy L."/>
            <person name="Ettema T.J."/>
        </authorList>
    </citation>
    <scope>NUCLEOTIDE SEQUENCE</scope>
</reference>
<keyword evidence="1" id="KW-0472">Membrane</keyword>
<dbReference type="Pfam" id="PF21070">
    <property type="entry name" value="IcmF_helical"/>
    <property type="match status" value="1"/>
</dbReference>
<dbReference type="NCBIfam" id="TIGR03348">
    <property type="entry name" value="VI_IcmF"/>
    <property type="match status" value="1"/>
</dbReference>
<evidence type="ECO:0000259" key="3">
    <source>
        <dbReference type="Pfam" id="PF06761"/>
    </source>
</evidence>
<evidence type="ECO:0008006" key="7">
    <source>
        <dbReference type="Google" id="ProtNLM"/>
    </source>
</evidence>
<gene>
    <name evidence="6" type="ORF">LCGC14_0090630</name>
</gene>
<accession>A0A0F9VW06</accession>
<dbReference type="SUPFAM" id="SSF52540">
    <property type="entry name" value="P-loop containing nucleoside triphosphate hydrolases"/>
    <property type="match status" value="1"/>
</dbReference>
<dbReference type="InterPro" id="IPR009612">
    <property type="entry name" value="IcmF-rel"/>
</dbReference>
<dbReference type="Pfam" id="PF06744">
    <property type="entry name" value="IcmF_C"/>
    <property type="match status" value="1"/>
</dbReference>
<evidence type="ECO:0000259" key="4">
    <source>
        <dbReference type="Pfam" id="PF14331"/>
    </source>
</evidence>
<dbReference type="PANTHER" id="PTHR36153">
    <property type="entry name" value="INNER MEMBRANE PROTEIN-RELATED"/>
    <property type="match status" value="1"/>
</dbReference>
<protein>
    <recommendedName>
        <fullName evidence="7">IcmF-related N-terminal domain-containing protein</fullName>
    </recommendedName>
</protein>